<evidence type="ECO:0000313" key="5">
    <source>
        <dbReference type="Proteomes" id="UP000054567"/>
    </source>
</evidence>
<organism evidence="4 5">
    <name type="scientific">Coccidioides posadasii RMSCC 3488</name>
    <dbReference type="NCBI Taxonomy" id="454284"/>
    <lineage>
        <taxon>Eukaryota</taxon>
        <taxon>Fungi</taxon>
        <taxon>Dikarya</taxon>
        <taxon>Ascomycota</taxon>
        <taxon>Pezizomycotina</taxon>
        <taxon>Eurotiomycetes</taxon>
        <taxon>Eurotiomycetidae</taxon>
        <taxon>Onygenales</taxon>
        <taxon>Onygenaceae</taxon>
        <taxon>Coccidioides</taxon>
    </lineage>
</organism>
<dbReference type="PRINTS" id="PR00081">
    <property type="entry name" value="GDHRDH"/>
</dbReference>
<sequence>MASAFDLTGKTAVVTGATRGIGQAMAIALAEAGADIVVVKGSSPDIPTIEAVRKLGRKCTSYTCNLGDKSSVAQLIPRVTTDHKIDILVNAAGILKRHDSDTFPQDVFDEIIRVNLSATFALCRDIGKYWIENGIKGKIINVASLMTFFGGVRIPAYSASKGGVGQLTKALSNEWASKGICVNAIAPGYIATDLNRDLHGNPDSPMYKSIIERIPAKRWGDPEDLKGPVVFLASKASDYVTGEVLTVDGGFCGR</sequence>
<dbReference type="SUPFAM" id="SSF51735">
    <property type="entry name" value="NAD(P)-binding Rossmann-fold domains"/>
    <property type="match status" value="1"/>
</dbReference>
<keyword evidence="2" id="KW-0521">NADP</keyword>
<evidence type="ECO:0000256" key="3">
    <source>
        <dbReference type="ARBA" id="ARBA00023002"/>
    </source>
</evidence>
<dbReference type="Gene3D" id="3.40.50.720">
    <property type="entry name" value="NAD(P)-binding Rossmann-like Domain"/>
    <property type="match status" value="1"/>
</dbReference>
<dbReference type="PROSITE" id="PS00061">
    <property type="entry name" value="ADH_SHORT"/>
    <property type="match status" value="1"/>
</dbReference>
<dbReference type="PANTHER" id="PTHR42760:SF5">
    <property type="entry name" value="2-DEHYDRO-3-DEOXY-D-GLUCONATE 5-DEHYDROGENASE"/>
    <property type="match status" value="1"/>
</dbReference>
<dbReference type="FunFam" id="3.40.50.720:FF:000084">
    <property type="entry name" value="Short-chain dehydrogenase reductase"/>
    <property type="match status" value="1"/>
</dbReference>
<dbReference type="VEuPathDB" id="FungiDB:CPAG_01297"/>
<dbReference type="EMBL" id="DS268109">
    <property type="protein sequence ID" value="KMM64945.1"/>
    <property type="molecule type" value="Genomic_DNA"/>
</dbReference>
<evidence type="ECO:0000256" key="2">
    <source>
        <dbReference type="ARBA" id="ARBA00022857"/>
    </source>
</evidence>
<dbReference type="Proteomes" id="UP000054567">
    <property type="component" value="Unassembled WGS sequence"/>
</dbReference>
<dbReference type="Pfam" id="PF13561">
    <property type="entry name" value="adh_short_C2"/>
    <property type="match status" value="1"/>
</dbReference>
<dbReference type="PANTHER" id="PTHR42760">
    <property type="entry name" value="SHORT-CHAIN DEHYDROGENASES/REDUCTASES FAMILY MEMBER"/>
    <property type="match status" value="1"/>
</dbReference>
<reference evidence="4 5" key="1">
    <citation type="submission" date="2007-06" db="EMBL/GenBank/DDBJ databases">
        <title>The Genome Sequence of Coccidioides posadasii RMSCC_3488.</title>
        <authorList>
            <consortium name="Coccidioides Genome Resources Consortium"/>
            <consortium name="The Broad Institute Genome Sequencing Platform"/>
            <person name="Henn M.R."/>
            <person name="Sykes S."/>
            <person name="Young S."/>
            <person name="Jaffe D."/>
            <person name="Berlin A."/>
            <person name="Alvarez P."/>
            <person name="Butler J."/>
            <person name="Gnerre S."/>
            <person name="Grabherr M."/>
            <person name="Mauceli E."/>
            <person name="Brockman W."/>
            <person name="Kodira C."/>
            <person name="Alvarado L."/>
            <person name="Zeng Q."/>
            <person name="Crawford M."/>
            <person name="Antoine C."/>
            <person name="Devon K."/>
            <person name="Galgiani J."/>
            <person name="Orsborn K."/>
            <person name="Lewis M.L."/>
            <person name="Nusbaum C."/>
            <person name="Galagan J."/>
            <person name="Birren B."/>
        </authorList>
    </citation>
    <scope>NUCLEOTIDE SEQUENCE [LARGE SCALE GENOMIC DNA]</scope>
    <source>
        <strain evidence="4 5">RMSCC 3488</strain>
    </source>
</reference>
<accession>A0A0J6F6N5</accession>
<proteinExistence type="inferred from homology"/>
<dbReference type="InterPro" id="IPR020904">
    <property type="entry name" value="Sc_DH/Rdtase_CS"/>
</dbReference>
<protein>
    <submittedName>
        <fullName evidence="4">2-deoxy-D-gluconate 3-dehydrogenase</fullName>
    </submittedName>
</protein>
<gene>
    <name evidence="4" type="ORF">CPAG_01297</name>
</gene>
<evidence type="ECO:0000256" key="1">
    <source>
        <dbReference type="ARBA" id="ARBA00006484"/>
    </source>
</evidence>
<dbReference type="PRINTS" id="PR00080">
    <property type="entry name" value="SDRFAMILY"/>
</dbReference>
<dbReference type="InterPro" id="IPR036291">
    <property type="entry name" value="NAD(P)-bd_dom_sf"/>
</dbReference>
<keyword evidence="3" id="KW-0560">Oxidoreductase</keyword>
<comment type="similarity">
    <text evidence="1">Belongs to the short-chain dehydrogenases/reductases (SDR) family.</text>
</comment>
<dbReference type="OrthoDB" id="294295at2759"/>
<dbReference type="AlphaFoldDB" id="A0A0J6F6N5"/>
<reference evidence="5" key="2">
    <citation type="journal article" date="2009" name="Genome Res.">
        <title>Comparative genomic analyses of the human fungal pathogens Coccidioides and their relatives.</title>
        <authorList>
            <person name="Sharpton T.J."/>
            <person name="Stajich J.E."/>
            <person name="Rounsley S.D."/>
            <person name="Gardner M.J."/>
            <person name="Wortman J.R."/>
            <person name="Jordar V.S."/>
            <person name="Maiti R."/>
            <person name="Kodira C.D."/>
            <person name="Neafsey D.E."/>
            <person name="Zeng Q."/>
            <person name="Hung C.-Y."/>
            <person name="McMahan C."/>
            <person name="Muszewska A."/>
            <person name="Grynberg M."/>
            <person name="Mandel M.A."/>
            <person name="Kellner E.M."/>
            <person name="Barker B.M."/>
            <person name="Galgiani J.N."/>
            <person name="Orbach M.J."/>
            <person name="Kirkland T.N."/>
            <person name="Cole G.T."/>
            <person name="Henn M.R."/>
            <person name="Birren B.W."/>
            <person name="Taylor J.W."/>
        </authorList>
    </citation>
    <scope>NUCLEOTIDE SEQUENCE [LARGE SCALE GENOMIC DNA]</scope>
    <source>
        <strain evidence="5">RMSCC 3488</strain>
    </source>
</reference>
<name>A0A0J6F6N5_COCPO</name>
<reference evidence="5" key="3">
    <citation type="journal article" date="2010" name="Genome Res.">
        <title>Population genomic sequencing of Coccidioides fungi reveals recent hybridization and transposon control.</title>
        <authorList>
            <person name="Neafsey D.E."/>
            <person name="Barker B.M."/>
            <person name="Sharpton T.J."/>
            <person name="Stajich J.E."/>
            <person name="Park D.J."/>
            <person name="Whiston E."/>
            <person name="Hung C.-Y."/>
            <person name="McMahan C."/>
            <person name="White J."/>
            <person name="Sykes S."/>
            <person name="Heiman D."/>
            <person name="Young S."/>
            <person name="Zeng Q."/>
            <person name="Abouelleil A."/>
            <person name="Aftuck L."/>
            <person name="Bessette D."/>
            <person name="Brown A."/>
            <person name="FitzGerald M."/>
            <person name="Lui A."/>
            <person name="Macdonald J.P."/>
            <person name="Priest M."/>
            <person name="Orbach M.J."/>
            <person name="Galgiani J.N."/>
            <person name="Kirkland T.N."/>
            <person name="Cole G.T."/>
            <person name="Birren B.W."/>
            <person name="Henn M.R."/>
            <person name="Taylor J.W."/>
            <person name="Rounsley S.D."/>
        </authorList>
    </citation>
    <scope>NUCLEOTIDE SEQUENCE [LARGE SCALE GENOMIC DNA]</scope>
    <source>
        <strain evidence="5">RMSCC 3488</strain>
    </source>
</reference>
<dbReference type="InterPro" id="IPR002347">
    <property type="entry name" value="SDR_fam"/>
</dbReference>
<evidence type="ECO:0000313" key="4">
    <source>
        <dbReference type="EMBL" id="KMM64945.1"/>
    </source>
</evidence>
<dbReference type="GO" id="GO:0016616">
    <property type="term" value="F:oxidoreductase activity, acting on the CH-OH group of donors, NAD or NADP as acceptor"/>
    <property type="evidence" value="ECO:0007669"/>
    <property type="project" value="TreeGrafter"/>
</dbReference>